<dbReference type="AlphaFoldDB" id="A0A0F9Q8K2"/>
<organism evidence="1">
    <name type="scientific">marine sediment metagenome</name>
    <dbReference type="NCBI Taxonomy" id="412755"/>
    <lineage>
        <taxon>unclassified sequences</taxon>
        <taxon>metagenomes</taxon>
        <taxon>ecological metagenomes</taxon>
    </lineage>
</organism>
<dbReference type="EMBL" id="LAZR01001713">
    <property type="protein sequence ID" value="KKN40280.1"/>
    <property type="molecule type" value="Genomic_DNA"/>
</dbReference>
<sequence>MAQREAIDLHKKNGQWMATYVDAPFDHPVRRAFGTDTLPTAFKATVLEGTVRAAILALNPGADVRIRKPTPQLRE</sequence>
<evidence type="ECO:0000313" key="1">
    <source>
        <dbReference type="EMBL" id="KKN40280.1"/>
    </source>
</evidence>
<protein>
    <submittedName>
        <fullName evidence="1">Uncharacterized protein</fullName>
    </submittedName>
</protein>
<name>A0A0F9Q8K2_9ZZZZ</name>
<gene>
    <name evidence="1" type="ORF">LCGC14_0734900</name>
</gene>
<accession>A0A0F9Q8K2</accession>
<comment type="caution">
    <text evidence="1">The sequence shown here is derived from an EMBL/GenBank/DDBJ whole genome shotgun (WGS) entry which is preliminary data.</text>
</comment>
<proteinExistence type="predicted"/>
<reference evidence="1" key="1">
    <citation type="journal article" date="2015" name="Nature">
        <title>Complex archaea that bridge the gap between prokaryotes and eukaryotes.</title>
        <authorList>
            <person name="Spang A."/>
            <person name="Saw J.H."/>
            <person name="Jorgensen S.L."/>
            <person name="Zaremba-Niedzwiedzka K."/>
            <person name="Martijn J."/>
            <person name="Lind A.E."/>
            <person name="van Eijk R."/>
            <person name="Schleper C."/>
            <person name="Guy L."/>
            <person name="Ettema T.J."/>
        </authorList>
    </citation>
    <scope>NUCLEOTIDE SEQUENCE</scope>
</reference>